<name>A0A7S7SHT0_PALFE</name>
<comment type="cofactor">
    <cofactor evidence="1">
        <name>Mg(2+)</name>
        <dbReference type="ChEBI" id="CHEBI:18420"/>
    </cofactor>
</comment>
<sequence>MYIIVNADDLGRDEQTNAAILQALDSNRITSTTVMANAPAFRDAISQLQRRAPSSVGVHLNATEFFPLTSDAALKPLLNADGAFNGKIRRIYPTRMLVHAVYLEWSAQIREVIRSGIQPTHLDSHHHIHTLPQLYPVIRALQKDFGIRRVRRGKNVYAFDSCYNYCVLAWRVACHLGLMVGTNGIATDAFTDLPTFLSAHSRLKEKIRSLEIMVHPGHPDHHEDDVLLASQQWRSMAVKHHLIGYDQLR</sequence>
<evidence type="ECO:0000313" key="6">
    <source>
        <dbReference type="EMBL" id="QOY86257.1"/>
    </source>
</evidence>
<accession>A0A7S7SHT0</accession>
<dbReference type="InterPro" id="IPR006879">
    <property type="entry name" value="YdjC-like"/>
</dbReference>
<evidence type="ECO:0000256" key="1">
    <source>
        <dbReference type="ARBA" id="ARBA00001946"/>
    </source>
</evidence>
<proteinExistence type="predicted"/>
<gene>
    <name evidence="6" type="ORF">IRI77_26070</name>
</gene>
<evidence type="ECO:0000256" key="4">
    <source>
        <dbReference type="ARBA" id="ARBA00022842"/>
    </source>
</evidence>
<dbReference type="Pfam" id="PF04794">
    <property type="entry name" value="YdjC"/>
    <property type="match status" value="1"/>
</dbReference>
<dbReference type="Proteomes" id="UP000593892">
    <property type="component" value="Chromosome"/>
</dbReference>
<evidence type="ECO:0000256" key="5">
    <source>
        <dbReference type="ARBA" id="ARBA00023277"/>
    </source>
</evidence>
<keyword evidence="2" id="KW-0479">Metal-binding</keyword>
<dbReference type="PANTHER" id="PTHR31609:SF1">
    <property type="entry name" value="CARBOHYDRATE DEACETYLASE"/>
    <property type="match status" value="1"/>
</dbReference>
<dbReference type="PANTHER" id="PTHR31609">
    <property type="entry name" value="YDJC DEACETYLASE FAMILY MEMBER"/>
    <property type="match status" value="1"/>
</dbReference>
<protein>
    <submittedName>
        <fullName evidence="6">ChbG/HpnK family deacetylase</fullName>
    </submittedName>
</protein>
<dbReference type="Gene3D" id="3.20.20.370">
    <property type="entry name" value="Glycoside hydrolase/deacetylase"/>
    <property type="match status" value="1"/>
</dbReference>
<evidence type="ECO:0000256" key="3">
    <source>
        <dbReference type="ARBA" id="ARBA00022801"/>
    </source>
</evidence>
<dbReference type="GO" id="GO:0019213">
    <property type="term" value="F:deacetylase activity"/>
    <property type="evidence" value="ECO:0007669"/>
    <property type="project" value="TreeGrafter"/>
</dbReference>
<dbReference type="AlphaFoldDB" id="A0A7S7SHT0"/>
<dbReference type="InterPro" id="IPR011330">
    <property type="entry name" value="Glyco_hydro/deAcase_b/a-brl"/>
</dbReference>
<keyword evidence="7" id="KW-1185">Reference proteome</keyword>
<reference evidence="6 7" key="1">
    <citation type="submission" date="2020-10" db="EMBL/GenBank/DDBJ databases">
        <title>Complete genome sequence of Paludibaculum fermentans P105T, a facultatively anaerobic acidobacterium capable of dissimilatory Fe(III) reduction.</title>
        <authorList>
            <person name="Dedysh S.N."/>
            <person name="Beletsky A.V."/>
            <person name="Kulichevskaya I.S."/>
            <person name="Mardanov A.V."/>
            <person name="Ravin N.V."/>
        </authorList>
    </citation>
    <scope>NUCLEOTIDE SEQUENCE [LARGE SCALE GENOMIC DNA]</scope>
    <source>
        <strain evidence="6 7">P105</strain>
    </source>
</reference>
<organism evidence="6 7">
    <name type="scientific">Paludibaculum fermentans</name>
    <dbReference type="NCBI Taxonomy" id="1473598"/>
    <lineage>
        <taxon>Bacteria</taxon>
        <taxon>Pseudomonadati</taxon>
        <taxon>Acidobacteriota</taxon>
        <taxon>Terriglobia</taxon>
        <taxon>Bryobacterales</taxon>
        <taxon>Bryobacteraceae</taxon>
        <taxon>Paludibaculum</taxon>
    </lineage>
</organism>
<dbReference type="GO" id="GO:0005975">
    <property type="term" value="P:carbohydrate metabolic process"/>
    <property type="evidence" value="ECO:0007669"/>
    <property type="project" value="InterPro"/>
</dbReference>
<keyword evidence="3" id="KW-0378">Hydrolase</keyword>
<dbReference type="KEGG" id="pfer:IRI77_26070"/>
<dbReference type="EMBL" id="CP063849">
    <property type="protein sequence ID" value="QOY86257.1"/>
    <property type="molecule type" value="Genomic_DNA"/>
</dbReference>
<dbReference type="RefSeq" id="WP_194447926.1">
    <property type="nucleotide sequence ID" value="NZ_CP063849.1"/>
</dbReference>
<keyword evidence="5" id="KW-0119">Carbohydrate metabolism</keyword>
<dbReference type="SUPFAM" id="SSF88713">
    <property type="entry name" value="Glycoside hydrolase/deacetylase"/>
    <property type="match status" value="1"/>
</dbReference>
<evidence type="ECO:0000313" key="7">
    <source>
        <dbReference type="Proteomes" id="UP000593892"/>
    </source>
</evidence>
<keyword evidence="4" id="KW-0460">Magnesium</keyword>
<dbReference type="GO" id="GO:0016787">
    <property type="term" value="F:hydrolase activity"/>
    <property type="evidence" value="ECO:0007669"/>
    <property type="project" value="UniProtKB-KW"/>
</dbReference>
<evidence type="ECO:0000256" key="2">
    <source>
        <dbReference type="ARBA" id="ARBA00022723"/>
    </source>
</evidence>
<dbReference type="GO" id="GO:0046872">
    <property type="term" value="F:metal ion binding"/>
    <property type="evidence" value="ECO:0007669"/>
    <property type="project" value="UniProtKB-KW"/>
</dbReference>